<keyword evidence="5" id="KW-1185">Reference proteome</keyword>
<proteinExistence type="inferred from homology"/>
<dbReference type="OrthoDB" id="9807202at2"/>
<name>A0A556QPU9_9BACT</name>
<dbReference type="Pfam" id="PF03975">
    <property type="entry name" value="CheD"/>
    <property type="match status" value="1"/>
</dbReference>
<dbReference type="InterPro" id="IPR011324">
    <property type="entry name" value="Cytotoxic_necrot_fac-like_cat"/>
</dbReference>
<dbReference type="CDD" id="cd16352">
    <property type="entry name" value="CheD"/>
    <property type="match status" value="1"/>
</dbReference>
<keyword evidence="2 3" id="KW-0378">Hydrolase</keyword>
<keyword evidence="1 3" id="KW-0145">Chemotaxis</keyword>
<dbReference type="GO" id="GO:0050568">
    <property type="term" value="F:protein-glutamine glutaminase activity"/>
    <property type="evidence" value="ECO:0007669"/>
    <property type="project" value="UniProtKB-UniRule"/>
</dbReference>
<organism evidence="4 5">
    <name type="scientific">Rariglobus hedericola</name>
    <dbReference type="NCBI Taxonomy" id="2597822"/>
    <lineage>
        <taxon>Bacteria</taxon>
        <taxon>Pseudomonadati</taxon>
        <taxon>Verrucomicrobiota</taxon>
        <taxon>Opitutia</taxon>
        <taxon>Opitutales</taxon>
        <taxon>Opitutaceae</taxon>
        <taxon>Rariglobus</taxon>
    </lineage>
</organism>
<dbReference type="EMBL" id="VMBG01000001">
    <property type="protein sequence ID" value="TSJ78665.1"/>
    <property type="molecule type" value="Genomic_DNA"/>
</dbReference>
<evidence type="ECO:0000256" key="1">
    <source>
        <dbReference type="ARBA" id="ARBA00022500"/>
    </source>
</evidence>
<dbReference type="PANTHER" id="PTHR35147:SF1">
    <property type="entry name" value="CHEMORECEPTOR GLUTAMINE DEAMIDASE CHED-RELATED"/>
    <property type="match status" value="1"/>
</dbReference>
<sequence>MAGSPTISMLFAQRVVIGVGDIAVSNNNMVTLTTYALGSCIGVVAYDPVNKAGGMFHLMLPDSSISAEKACKQPAMFADTGLPLFLRELAGVKADRNRIKIYLAGGACVLSGPDTFKIGERNSVAIKSLLAAQGLRITGSDLAGTLNRTLHLELATGLLTVKLPDRCEKITLN</sequence>
<reference evidence="4 5" key="1">
    <citation type="submission" date="2019-07" db="EMBL/GenBank/DDBJ databases">
        <title>Description of 53C-WASEF.</title>
        <authorList>
            <person name="Pitt A."/>
            <person name="Hahn M.W."/>
        </authorList>
    </citation>
    <scope>NUCLEOTIDE SEQUENCE [LARGE SCALE GENOMIC DNA]</scope>
    <source>
        <strain evidence="4 5">53C-WASEF</strain>
    </source>
</reference>
<evidence type="ECO:0000313" key="5">
    <source>
        <dbReference type="Proteomes" id="UP000315648"/>
    </source>
</evidence>
<evidence type="ECO:0000256" key="2">
    <source>
        <dbReference type="ARBA" id="ARBA00022801"/>
    </source>
</evidence>
<dbReference type="GO" id="GO:0006935">
    <property type="term" value="P:chemotaxis"/>
    <property type="evidence" value="ECO:0007669"/>
    <property type="project" value="UniProtKB-UniRule"/>
</dbReference>
<dbReference type="SUPFAM" id="SSF64438">
    <property type="entry name" value="CNF1/YfiH-like putative cysteine hydrolases"/>
    <property type="match status" value="1"/>
</dbReference>
<comment type="similarity">
    <text evidence="3">Belongs to the CheD family.</text>
</comment>
<comment type="function">
    <text evidence="3">Probably deamidates glutamine residues to glutamate on methyl-accepting chemotaxis receptors (MCPs), playing an important role in chemotaxis.</text>
</comment>
<dbReference type="EC" id="3.5.1.44" evidence="3"/>
<dbReference type="HAMAP" id="MF_01440">
    <property type="entry name" value="CheD"/>
    <property type="match status" value="1"/>
</dbReference>
<evidence type="ECO:0000256" key="3">
    <source>
        <dbReference type="HAMAP-Rule" id="MF_01440"/>
    </source>
</evidence>
<dbReference type="InterPro" id="IPR005659">
    <property type="entry name" value="Chemorcpt_Glu_NH3ase_CheD"/>
</dbReference>
<dbReference type="RefSeq" id="WP_144229006.1">
    <property type="nucleotide sequence ID" value="NZ_CBCRVV010000002.1"/>
</dbReference>
<accession>A0A556QPU9</accession>
<comment type="catalytic activity">
    <reaction evidence="3">
        <text>L-glutaminyl-[protein] + H2O = L-glutamyl-[protein] + NH4(+)</text>
        <dbReference type="Rhea" id="RHEA:16441"/>
        <dbReference type="Rhea" id="RHEA-COMP:10207"/>
        <dbReference type="Rhea" id="RHEA-COMP:10208"/>
        <dbReference type="ChEBI" id="CHEBI:15377"/>
        <dbReference type="ChEBI" id="CHEBI:28938"/>
        <dbReference type="ChEBI" id="CHEBI:29973"/>
        <dbReference type="ChEBI" id="CHEBI:30011"/>
        <dbReference type="EC" id="3.5.1.44"/>
    </reaction>
</comment>
<protein>
    <recommendedName>
        <fullName evidence="3">Probable chemoreceptor glutamine deamidase CheD</fullName>
        <ecNumber evidence="3">3.5.1.44</ecNumber>
    </recommendedName>
</protein>
<dbReference type="InterPro" id="IPR038592">
    <property type="entry name" value="CheD-like_sf"/>
</dbReference>
<gene>
    <name evidence="3" type="primary">cheD</name>
    <name evidence="4" type="ORF">FPL22_05000</name>
</gene>
<dbReference type="AlphaFoldDB" id="A0A556QPU9"/>
<evidence type="ECO:0000313" key="4">
    <source>
        <dbReference type="EMBL" id="TSJ78665.1"/>
    </source>
</evidence>
<comment type="caution">
    <text evidence="4">The sequence shown here is derived from an EMBL/GenBank/DDBJ whole genome shotgun (WGS) entry which is preliminary data.</text>
</comment>
<dbReference type="PANTHER" id="PTHR35147">
    <property type="entry name" value="CHEMORECEPTOR GLUTAMINE DEAMIDASE CHED-RELATED"/>
    <property type="match status" value="1"/>
</dbReference>
<dbReference type="Proteomes" id="UP000315648">
    <property type="component" value="Unassembled WGS sequence"/>
</dbReference>
<dbReference type="Gene3D" id="3.30.1330.200">
    <property type="match status" value="1"/>
</dbReference>